<dbReference type="OMA" id="WRTDDIP"/>
<dbReference type="SUPFAM" id="SSF102198">
    <property type="entry name" value="Putative cyclase"/>
    <property type="match status" value="2"/>
</dbReference>
<dbReference type="STRING" id="48709.A0A1D2NEB1"/>
<evidence type="ECO:0000313" key="3">
    <source>
        <dbReference type="Proteomes" id="UP000094527"/>
    </source>
</evidence>
<evidence type="ECO:0000256" key="1">
    <source>
        <dbReference type="ARBA" id="ARBA00007865"/>
    </source>
</evidence>
<comment type="similarity">
    <text evidence="1">Belongs to the Cyclase 1 superfamily.</text>
</comment>
<sequence length="526" mass="58410">MNFGPLIHRWEGRKSSWYVEAEGFTAGGFWVASKGFCTSEHTSTHIDAPYHFHKEGRKLHEIPLEDMIDIPGVMIDIYDKVHKFKDGKLNVIENYALTQDDVLEWEEKNGKIPQGAIVLLRTGWESRWGDLKQYRGEKDLGTTAAPTNNETGDDDKTIPLDVNLNFPSFDVSSARYLAVERQVLGVGVDALSIDPGNTKTFPSHRLFASRNIYMLEMVANLHTLPPKGFNLWVVPFKIDFGTGAPTRILARLNNCALLLMLAGSFISVVDARARFQNNAGAGAAGAGTRFIDLSHAFNNETAVWPGRKITFFNEFGGRDENGIWVVSNGFCTSEHTSTHIDAPYHFNENGRRLNEIPWEEKNGKIPQGAVVLLRTGWESRWGNEKLFRGEKEGDATVVPAADSIENNELEPIGTGKSTQFYDPDVAASFAGKLSFPGFGVTAAKFLAEERSVRGVGVDVISIDPGNKNNFSPAHVTFASRNIYMLEMVASLYTLPPRGFNLWLVPFKIDRGTGAPTRVIARLNEER</sequence>
<comment type="caution">
    <text evidence="2">The sequence shown here is derived from an EMBL/GenBank/DDBJ whole genome shotgun (WGS) entry which is preliminary data.</text>
</comment>
<organism evidence="2 3">
    <name type="scientific">Orchesella cincta</name>
    <name type="common">Springtail</name>
    <name type="synonym">Podura cincta</name>
    <dbReference type="NCBI Taxonomy" id="48709"/>
    <lineage>
        <taxon>Eukaryota</taxon>
        <taxon>Metazoa</taxon>
        <taxon>Ecdysozoa</taxon>
        <taxon>Arthropoda</taxon>
        <taxon>Hexapoda</taxon>
        <taxon>Collembola</taxon>
        <taxon>Entomobryomorpha</taxon>
        <taxon>Entomobryoidea</taxon>
        <taxon>Orchesellidae</taxon>
        <taxon>Orchesellinae</taxon>
        <taxon>Orchesella</taxon>
    </lineage>
</organism>
<dbReference type="OrthoDB" id="7108654at2759"/>
<dbReference type="Pfam" id="PF04199">
    <property type="entry name" value="Cyclase"/>
    <property type="match status" value="2"/>
</dbReference>
<dbReference type="GO" id="GO:0004061">
    <property type="term" value="F:arylformamidase activity"/>
    <property type="evidence" value="ECO:0007669"/>
    <property type="project" value="InterPro"/>
</dbReference>
<dbReference type="GO" id="GO:0019441">
    <property type="term" value="P:L-tryptophan catabolic process to kynurenine"/>
    <property type="evidence" value="ECO:0007669"/>
    <property type="project" value="InterPro"/>
</dbReference>
<dbReference type="PANTHER" id="PTHR31118">
    <property type="entry name" value="CYCLASE-LIKE PROTEIN 2"/>
    <property type="match status" value="1"/>
</dbReference>
<dbReference type="Gene3D" id="3.50.30.50">
    <property type="entry name" value="Putative cyclase"/>
    <property type="match status" value="3"/>
</dbReference>
<dbReference type="EMBL" id="LJIJ01000068">
    <property type="protein sequence ID" value="ODN03600.1"/>
    <property type="molecule type" value="Genomic_DNA"/>
</dbReference>
<dbReference type="AlphaFoldDB" id="A0A1D2NEB1"/>
<gene>
    <name evidence="2" type="ORF">Ocin01_03091</name>
</gene>
<dbReference type="PANTHER" id="PTHR31118:SF12">
    <property type="entry name" value="CYCLASE-LIKE PROTEIN 2"/>
    <property type="match status" value="1"/>
</dbReference>
<protein>
    <submittedName>
        <fullName evidence="2">Kynurenine formamidase</fullName>
    </submittedName>
</protein>
<proteinExistence type="inferred from homology"/>
<accession>A0A1D2NEB1</accession>
<reference evidence="2 3" key="1">
    <citation type="journal article" date="2016" name="Genome Biol. Evol.">
        <title>Gene Family Evolution Reflects Adaptation to Soil Environmental Stressors in the Genome of the Collembolan Orchesella cincta.</title>
        <authorList>
            <person name="Faddeeva-Vakhrusheva A."/>
            <person name="Derks M.F."/>
            <person name="Anvar S.Y."/>
            <person name="Agamennone V."/>
            <person name="Suring W."/>
            <person name="Smit S."/>
            <person name="van Straalen N.M."/>
            <person name="Roelofs D."/>
        </authorList>
    </citation>
    <scope>NUCLEOTIDE SEQUENCE [LARGE SCALE GENOMIC DNA]</scope>
    <source>
        <tissue evidence="2">Mixed pool</tissue>
    </source>
</reference>
<dbReference type="InterPro" id="IPR007325">
    <property type="entry name" value="KFase/CYL"/>
</dbReference>
<dbReference type="InterPro" id="IPR037175">
    <property type="entry name" value="KFase_sf"/>
</dbReference>
<evidence type="ECO:0000313" key="2">
    <source>
        <dbReference type="EMBL" id="ODN03600.1"/>
    </source>
</evidence>
<dbReference type="Proteomes" id="UP000094527">
    <property type="component" value="Unassembled WGS sequence"/>
</dbReference>
<keyword evidence="3" id="KW-1185">Reference proteome</keyword>
<name>A0A1D2NEB1_ORCCI</name>